<reference evidence="3" key="1">
    <citation type="journal article" date="2019" name="Int. J. Syst. Evol. Microbiol.">
        <title>The Global Catalogue of Microorganisms (GCM) 10K type strain sequencing project: providing services to taxonomists for standard genome sequencing and annotation.</title>
        <authorList>
            <consortium name="The Broad Institute Genomics Platform"/>
            <consortium name="The Broad Institute Genome Sequencing Center for Infectious Disease"/>
            <person name="Wu L."/>
            <person name="Ma J."/>
        </authorList>
    </citation>
    <scope>NUCLEOTIDE SEQUENCE [LARGE SCALE GENOMIC DNA]</scope>
    <source>
        <strain evidence="3">JCM 13850</strain>
    </source>
</reference>
<gene>
    <name evidence="2" type="ORF">GCM10009727_31540</name>
</gene>
<dbReference type="Proteomes" id="UP001501020">
    <property type="component" value="Unassembled WGS sequence"/>
</dbReference>
<feature type="region of interest" description="Disordered" evidence="1">
    <location>
        <begin position="1"/>
        <end position="63"/>
    </location>
</feature>
<protein>
    <submittedName>
        <fullName evidence="2">Uncharacterized protein</fullName>
    </submittedName>
</protein>
<keyword evidence="3" id="KW-1185">Reference proteome</keyword>
<dbReference type="EMBL" id="BAAAMR010000024">
    <property type="protein sequence ID" value="GAA2136652.1"/>
    <property type="molecule type" value="Genomic_DNA"/>
</dbReference>
<sequence>MRPGRSARPRPTGSPQWEQNRLPSATCGSLITADDGSRYAIRGTSTRPAPSIPRRPDDRDEPVRVLPVRAVPLVPLVPVVPDEADAWSGGEPHSSQ</sequence>
<accession>A0ABP5KS94</accession>
<feature type="compositionally biased region" description="Polar residues" evidence="1">
    <location>
        <begin position="13"/>
        <end position="29"/>
    </location>
</feature>
<evidence type="ECO:0000313" key="3">
    <source>
        <dbReference type="Proteomes" id="UP001501020"/>
    </source>
</evidence>
<feature type="compositionally biased region" description="Basic and acidic residues" evidence="1">
    <location>
        <begin position="54"/>
        <end position="63"/>
    </location>
</feature>
<organism evidence="2 3">
    <name type="scientific">Actinomadura napierensis</name>
    <dbReference type="NCBI Taxonomy" id="267854"/>
    <lineage>
        <taxon>Bacteria</taxon>
        <taxon>Bacillati</taxon>
        <taxon>Actinomycetota</taxon>
        <taxon>Actinomycetes</taxon>
        <taxon>Streptosporangiales</taxon>
        <taxon>Thermomonosporaceae</taxon>
        <taxon>Actinomadura</taxon>
    </lineage>
</organism>
<evidence type="ECO:0000256" key="1">
    <source>
        <dbReference type="SAM" id="MobiDB-lite"/>
    </source>
</evidence>
<name>A0ABP5KS94_9ACTN</name>
<proteinExistence type="predicted"/>
<comment type="caution">
    <text evidence="2">The sequence shown here is derived from an EMBL/GenBank/DDBJ whole genome shotgun (WGS) entry which is preliminary data.</text>
</comment>
<evidence type="ECO:0000313" key="2">
    <source>
        <dbReference type="EMBL" id="GAA2136652.1"/>
    </source>
</evidence>